<evidence type="ECO:0000313" key="1">
    <source>
        <dbReference type="EMBL" id="QDT71122.1"/>
    </source>
</evidence>
<name>A0A517TRX3_9BACT</name>
<dbReference type="RefSeq" id="WP_145430242.1">
    <property type="nucleotide sequence ID" value="NZ_CP036339.1"/>
</dbReference>
<protein>
    <recommendedName>
        <fullName evidence="3">DUF4139 domain-containing protein</fullName>
    </recommendedName>
</protein>
<proteinExistence type="predicted"/>
<dbReference type="Proteomes" id="UP000317909">
    <property type="component" value="Chromosome"/>
</dbReference>
<sequence length="409" mass="45635">MLIPRLPVLSLAQTMAAALLALLAISPSEAWARVKLITLPVRERVEIQLDNEQATLVEEERIVPLTKGENQVDFSWANTQVDPDSIVFRVLSGEEKDAPDVNVLAVSYPPNESALVWTLSASNAGSARVRISYILGNLNRSVNYRAVASNDETKLDLSQYLRIQNLANEEFGGAGVWAGFGPKFSKPIGLNETKELLVERFKSVPIEKTYACNPQEYDYLDRAQNKLRVPMHYVIKNDKEHGLGAAALPFGKVRIFIAGGGDDPQAGTAFLGEDWGKFTPRDDEMRLYLGVAQDVVVKRTIDKNEARRISGNLDDHELIVKYEIENFKKKPVRLDVTENLRHLRGEVRADNGRDVEWELGPATTFQDGPDSERSTAEQLTFHADLPAASPDGKAEKIVHKLHITLKNEW</sequence>
<dbReference type="KEGG" id="llh:I41_02770"/>
<organism evidence="1 2">
    <name type="scientific">Lacipirellula limnantheis</name>
    <dbReference type="NCBI Taxonomy" id="2528024"/>
    <lineage>
        <taxon>Bacteria</taxon>
        <taxon>Pseudomonadati</taxon>
        <taxon>Planctomycetota</taxon>
        <taxon>Planctomycetia</taxon>
        <taxon>Pirellulales</taxon>
        <taxon>Lacipirellulaceae</taxon>
        <taxon>Lacipirellula</taxon>
    </lineage>
</organism>
<keyword evidence="2" id="KW-1185">Reference proteome</keyword>
<evidence type="ECO:0008006" key="3">
    <source>
        <dbReference type="Google" id="ProtNLM"/>
    </source>
</evidence>
<dbReference type="AlphaFoldDB" id="A0A517TRX3"/>
<dbReference type="EMBL" id="CP036339">
    <property type="protein sequence ID" value="QDT71122.1"/>
    <property type="molecule type" value="Genomic_DNA"/>
</dbReference>
<dbReference type="PANTHER" id="PTHR38075:SF1">
    <property type="entry name" value="DUF4139 DOMAIN-CONTAINING PROTEIN"/>
    <property type="match status" value="1"/>
</dbReference>
<gene>
    <name evidence="1" type="ORF">I41_02770</name>
</gene>
<evidence type="ECO:0000313" key="2">
    <source>
        <dbReference type="Proteomes" id="UP000317909"/>
    </source>
</evidence>
<accession>A0A517TRX3</accession>
<reference evidence="1 2" key="1">
    <citation type="submission" date="2019-02" db="EMBL/GenBank/DDBJ databases">
        <title>Deep-cultivation of Planctomycetes and their phenomic and genomic characterization uncovers novel biology.</title>
        <authorList>
            <person name="Wiegand S."/>
            <person name="Jogler M."/>
            <person name="Boedeker C."/>
            <person name="Pinto D."/>
            <person name="Vollmers J."/>
            <person name="Rivas-Marin E."/>
            <person name="Kohn T."/>
            <person name="Peeters S.H."/>
            <person name="Heuer A."/>
            <person name="Rast P."/>
            <person name="Oberbeckmann S."/>
            <person name="Bunk B."/>
            <person name="Jeske O."/>
            <person name="Meyerdierks A."/>
            <person name="Storesund J.E."/>
            <person name="Kallscheuer N."/>
            <person name="Luecker S."/>
            <person name="Lage O.M."/>
            <person name="Pohl T."/>
            <person name="Merkel B.J."/>
            <person name="Hornburger P."/>
            <person name="Mueller R.-W."/>
            <person name="Bruemmer F."/>
            <person name="Labrenz M."/>
            <person name="Spormann A.M."/>
            <person name="Op den Camp H."/>
            <person name="Overmann J."/>
            <person name="Amann R."/>
            <person name="Jetten M.S.M."/>
            <person name="Mascher T."/>
            <person name="Medema M.H."/>
            <person name="Devos D.P."/>
            <person name="Kaster A.-K."/>
            <person name="Ovreas L."/>
            <person name="Rohde M."/>
            <person name="Galperin M.Y."/>
            <person name="Jogler C."/>
        </authorList>
    </citation>
    <scope>NUCLEOTIDE SEQUENCE [LARGE SCALE GENOMIC DNA]</scope>
    <source>
        <strain evidence="1 2">I41</strain>
    </source>
</reference>
<dbReference type="PANTHER" id="PTHR38075">
    <property type="entry name" value="DUF4139 DOMAIN-CONTAINING PROTEIN"/>
    <property type="match status" value="1"/>
</dbReference>
<dbReference type="OrthoDB" id="9783078at2"/>